<dbReference type="InterPro" id="IPR038080">
    <property type="entry name" value="KapB_sf"/>
</dbReference>
<sequence>MAEVNIGETVRAHYNSGTYIGEVIEDRGERLLIKVLAVHKHPIQGDLHNPGEVSGVFFHERKALAQFEKMNVKKPAVHPFDGDIPTYSESLKTAVEKLKEKLMTKESVYNQKALQALNELEEKYYQK</sequence>
<dbReference type="SUPFAM" id="SSF141251">
    <property type="entry name" value="Kinase-associated protein B-like"/>
    <property type="match status" value="1"/>
</dbReference>
<keyword evidence="1" id="KW-0449">Lipoprotein</keyword>
<dbReference type="Proteomes" id="UP001597040">
    <property type="component" value="Unassembled WGS sequence"/>
</dbReference>
<dbReference type="GO" id="GO:0016301">
    <property type="term" value="F:kinase activity"/>
    <property type="evidence" value="ECO:0007669"/>
    <property type="project" value="UniProtKB-KW"/>
</dbReference>
<evidence type="ECO:0000313" key="2">
    <source>
        <dbReference type="Proteomes" id="UP001597040"/>
    </source>
</evidence>
<organism evidence="1 2">
    <name type="scientific">Virgibacillus byunsanensis</name>
    <dbReference type="NCBI Taxonomy" id="570945"/>
    <lineage>
        <taxon>Bacteria</taxon>
        <taxon>Bacillati</taxon>
        <taxon>Bacillota</taxon>
        <taxon>Bacilli</taxon>
        <taxon>Bacillales</taxon>
        <taxon>Bacillaceae</taxon>
        <taxon>Virgibacillus</taxon>
    </lineage>
</organism>
<dbReference type="Gene3D" id="2.30.30.430">
    <property type="entry name" value="Kinase associated protein B domain"/>
    <property type="match status" value="1"/>
</dbReference>
<dbReference type="InterPro" id="IPR014916">
    <property type="entry name" value="KapB"/>
</dbReference>
<protein>
    <submittedName>
        <fullName evidence="1">Kinase-associated lipoprotein B</fullName>
    </submittedName>
</protein>
<proteinExistence type="predicted"/>
<name>A0ABW3LMZ9_9BACI</name>
<comment type="caution">
    <text evidence="1">The sequence shown here is derived from an EMBL/GenBank/DDBJ whole genome shotgun (WGS) entry which is preliminary data.</text>
</comment>
<reference evidence="2" key="1">
    <citation type="journal article" date="2019" name="Int. J. Syst. Evol. Microbiol.">
        <title>The Global Catalogue of Microorganisms (GCM) 10K type strain sequencing project: providing services to taxonomists for standard genome sequencing and annotation.</title>
        <authorList>
            <consortium name="The Broad Institute Genomics Platform"/>
            <consortium name="The Broad Institute Genome Sequencing Center for Infectious Disease"/>
            <person name="Wu L."/>
            <person name="Ma J."/>
        </authorList>
    </citation>
    <scope>NUCLEOTIDE SEQUENCE [LARGE SCALE GENOMIC DNA]</scope>
    <source>
        <strain evidence="2">CCUG 56754</strain>
    </source>
</reference>
<dbReference type="SMART" id="SM01298">
    <property type="entry name" value="KapB"/>
    <property type="match status" value="1"/>
</dbReference>
<dbReference type="Pfam" id="PF08810">
    <property type="entry name" value="KapB"/>
    <property type="match status" value="1"/>
</dbReference>
<dbReference type="EMBL" id="JBHTKJ010000036">
    <property type="protein sequence ID" value="MFD1039483.1"/>
    <property type="molecule type" value="Genomic_DNA"/>
</dbReference>
<keyword evidence="2" id="KW-1185">Reference proteome</keyword>
<keyword evidence="1" id="KW-0418">Kinase</keyword>
<dbReference type="RefSeq" id="WP_390363140.1">
    <property type="nucleotide sequence ID" value="NZ_JBHTKJ010000036.1"/>
</dbReference>
<accession>A0ABW3LMZ9</accession>
<evidence type="ECO:0000313" key="1">
    <source>
        <dbReference type="EMBL" id="MFD1039483.1"/>
    </source>
</evidence>
<keyword evidence="1" id="KW-0808">Transferase</keyword>
<gene>
    <name evidence="1" type="ORF">ACFQ3N_13925</name>
</gene>